<sequence length="295" mass="31087">MSIENCGRTLTFDAAPEHVVSLWQAPTEMMLALGLGDHLVARAGDYAAYPASLAEEAEEIPSIGSAMGWPSKEVLLSEGADLVLGQSLEGYAFDTSQGYASVEQIENSGAQVYGANICDADGGDAIAMTLDTPIDTLRDLGVIFGVSDRAEELIADLEQDKQTVIDAVEGKDTVEVAFYNGGEGPLIVLAGGIYDDAIETAGGRNVFPADSVYVSKEDFAASDAEVVLVGTFEGQDYDTLRAYLEQTFPDLPAVQAGNLVEIPVDDTDASVTVMRGLTEIANALHSELELTVPAP</sequence>
<dbReference type="InterPro" id="IPR050902">
    <property type="entry name" value="ABC_Transporter_SBP"/>
</dbReference>
<name>A0A1R4KS60_9MICO</name>
<accession>A0A1R4KS60</accession>
<comment type="similarity">
    <text evidence="1">Belongs to the bacterial solute-binding protein 8 family.</text>
</comment>
<dbReference type="EMBL" id="FUKO01000049">
    <property type="protein sequence ID" value="SJN47168.1"/>
    <property type="molecule type" value="Genomic_DNA"/>
</dbReference>
<evidence type="ECO:0000259" key="2">
    <source>
        <dbReference type="PROSITE" id="PS50983"/>
    </source>
</evidence>
<feature type="domain" description="Fe/B12 periplasmic-binding" evidence="2">
    <location>
        <begin position="18"/>
        <end position="292"/>
    </location>
</feature>
<proteinExistence type="inferred from homology"/>
<keyword evidence="4" id="KW-1185">Reference proteome</keyword>
<gene>
    <name evidence="3" type="ORF">FM104_15760</name>
</gene>
<dbReference type="AlphaFoldDB" id="A0A1R4KS60"/>
<dbReference type="Proteomes" id="UP000196320">
    <property type="component" value="Unassembled WGS sequence"/>
</dbReference>
<dbReference type="Gene3D" id="3.40.50.1980">
    <property type="entry name" value="Nitrogenase molybdenum iron protein domain"/>
    <property type="match status" value="2"/>
</dbReference>
<dbReference type="PANTHER" id="PTHR30535:SF7">
    <property type="entry name" value="IRON(III) DICITRATE-BINDING PROTEIN"/>
    <property type="match status" value="1"/>
</dbReference>
<evidence type="ECO:0000313" key="3">
    <source>
        <dbReference type="EMBL" id="SJN47168.1"/>
    </source>
</evidence>
<protein>
    <submittedName>
        <fullName evidence="3">ABC transporter (Iron.B12.siderophore.hemin), periplasmic substrate-binding component</fullName>
    </submittedName>
</protein>
<dbReference type="InterPro" id="IPR002491">
    <property type="entry name" value="ABC_transptr_periplasmic_BD"/>
</dbReference>
<organism evidence="3 4">
    <name type="scientific">Microbacterium esteraromaticum</name>
    <dbReference type="NCBI Taxonomy" id="57043"/>
    <lineage>
        <taxon>Bacteria</taxon>
        <taxon>Bacillati</taxon>
        <taxon>Actinomycetota</taxon>
        <taxon>Actinomycetes</taxon>
        <taxon>Micrococcales</taxon>
        <taxon>Microbacteriaceae</taxon>
        <taxon>Microbacterium</taxon>
    </lineage>
</organism>
<dbReference type="SUPFAM" id="SSF53807">
    <property type="entry name" value="Helical backbone' metal receptor"/>
    <property type="match status" value="1"/>
</dbReference>
<dbReference type="Pfam" id="PF01497">
    <property type="entry name" value="Peripla_BP_2"/>
    <property type="match status" value="1"/>
</dbReference>
<reference evidence="3 4" key="1">
    <citation type="submission" date="2017-02" db="EMBL/GenBank/DDBJ databases">
        <authorList>
            <person name="Peterson S.W."/>
        </authorList>
    </citation>
    <scope>NUCLEOTIDE SEQUENCE [LARGE SCALE GENOMIC DNA]</scope>
    <source>
        <strain evidence="3 4">B Mb 05.01</strain>
    </source>
</reference>
<evidence type="ECO:0000256" key="1">
    <source>
        <dbReference type="ARBA" id="ARBA00008814"/>
    </source>
</evidence>
<dbReference type="PANTHER" id="PTHR30535">
    <property type="entry name" value="VITAMIN B12-BINDING PROTEIN"/>
    <property type="match status" value="1"/>
</dbReference>
<dbReference type="PROSITE" id="PS50983">
    <property type="entry name" value="FE_B12_PBP"/>
    <property type="match status" value="1"/>
</dbReference>
<evidence type="ECO:0000313" key="4">
    <source>
        <dbReference type="Proteomes" id="UP000196320"/>
    </source>
</evidence>